<protein>
    <submittedName>
        <fullName evidence="2">Uncharacterized protein</fullName>
    </submittedName>
</protein>
<reference evidence="2 3" key="1">
    <citation type="submission" date="2022-05" db="EMBL/GenBank/DDBJ databases">
        <title>Streptomyces sp. nov. RY43-2 isolated from soil of a peat swamp forest.</title>
        <authorList>
            <person name="Kanchanasin P."/>
            <person name="Tanasupawat S."/>
            <person name="Phongsopitanun W."/>
        </authorList>
    </citation>
    <scope>NUCLEOTIDE SEQUENCE [LARGE SCALE GENOMIC DNA]</scope>
    <source>
        <strain evidence="2 3">RY43-2</strain>
    </source>
</reference>
<evidence type="ECO:0000313" key="3">
    <source>
        <dbReference type="Proteomes" id="UP001523219"/>
    </source>
</evidence>
<feature type="region of interest" description="Disordered" evidence="1">
    <location>
        <begin position="43"/>
        <end position="71"/>
    </location>
</feature>
<accession>A0ABT0Z9X0</accession>
<evidence type="ECO:0000256" key="1">
    <source>
        <dbReference type="SAM" id="MobiDB-lite"/>
    </source>
</evidence>
<dbReference type="Proteomes" id="UP001523219">
    <property type="component" value="Unassembled WGS sequence"/>
</dbReference>
<comment type="caution">
    <text evidence="2">The sequence shown here is derived from an EMBL/GenBank/DDBJ whole genome shotgun (WGS) entry which is preliminary data.</text>
</comment>
<keyword evidence="3" id="KW-1185">Reference proteome</keyword>
<dbReference type="RefSeq" id="WP_252423051.1">
    <property type="nucleotide sequence ID" value="NZ_JAMWMR010000004.1"/>
</dbReference>
<sequence>MFQDAPIYHQLIAERGDVPAQVRDAAEMIRRQLQGVIRLEQSPGAFEPGPFAGNARVPQQRSALPPGPHLR</sequence>
<name>A0ABT0Z9X0_9ACTN</name>
<proteinExistence type="predicted"/>
<evidence type="ECO:0000313" key="2">
    <source>
        <dbReference type="EMBL" id="MCN9240553.1"/>
    </source>
</evidence>
<dbReference type="EMBL" id="JAMWMR010000004">
    <property type="protein sequence ID" value="MCN9240553.1"/>
    <property type="molecule type" value="Genomic_DNA"/>
</dbReference>
<gene>
    <name evidence="2" type="ORF">NGF19_07050</name>
</gene>
<organism evidence="2 3">
    <name type="scientific">Streptomyces macrolidinus</name>
    <dbReference type="NCBI Taxonomy" id="2952607"/>
    <lineage>
        <taxon>Bacteria</taxon>
        <taxon>Bacillati</taxon>
        <taxon>Actinomycetota</taxon>
        <taxon>Actinomycetes</taxon>
        <taxon>Kitasatosporales</taxon>
        <taxon>Streptomycetaceae</taxon>
        <taxon>Streptomyces</taxon>
    </lineage>
</organism>